<dbReference type="GO" id="GO:0005737">
    <property type="term" value="C:cytoplasm"/>
    <property type="evidence" value="ECO:0007669"/>
    <property type="project" value="TreeGrafter"/>
</dbReference>
<dbReference type="PANTHER" id="PTHR10044:SF139">
    <property type="entry name" value="DEATH-ASSOCIATED INHIBITOR OF APOPTOSIS 2"/>
    <property type="match status" value="1"/>
</dbReference>
<dbReference type="PROSITE" id="PS50143">
    <property type="entry name" value="BIR_REPEAT_2"/>
    <property type="match status" value="2"/>
</dbReference>
<dbReference type="SMART" id="SM00238">
    <property type="entry name" value="BIR"/>
    <property type="match status" value="2"/>
</dbReference>
<reference evidence="2" key="2">
    <citation type="journal article" date="2021" name="Genome Biol. Evol.">
        <title>Developing a high-quality reference genome for a parasitic bivalve with doubly uniparental inheritance (Bivalvia: Unionida).</title>
        <authorList>
            <person name="Smith C.H."/>
        </authorList>
    </citation>
    <scope>NUCLEOTIDE SEQUENCE</scope>
    <source>
        <strain evidence="2">CHS0354</strain>
        <tissue evidence="2">Mantle</tissue>
    </source>
</reference>
<proteinExistence type="predicted"/>
<dbReference type="GO" id="GO:0051726">
    <property type="term" value="P:regulation of cell cycle"/>
    <property type="evidence" value="ECO:0007669"/>
    <property type="project" value="TreeGrafter"/>
</dbReference>
<dbReference type="InterPro" id="IPR001370">
    <property type="entry name" value="BIR_rpt"/>
</dbReference>
<name>A0AAE0VJ18_9BIVA</name>
<dbReference type="GO" id="GO:0006915">
    <property type="term" value="P:apoptotic process"/>
    <property type="evidence" value="ECO:0007669"/>
    <property type="project" value="UniProtKB-KW"/>
</dbReference>
<accession>A0AAE0VJ18</accession>
<keyword evidence="3" id="KW-1185">Reference proteome</keyword>
<reference evidence="2" key="3">
    <citation type="submission" date="2023-05" db="EMBL/GenBank/DDBJ databases">
        <authorList>
            <person name="Smith C.H."/>
        </authorList>
    </citation>
    <scope>NUCLEOTIDE SEQUENCE</scope>
    <source>
        <strain evidence="2">CHS0354</strain>
        <tissue evidence="2">Mantle</tissue>
    </source>
</reference>
<dbReference type="GO" id="GO:0005634">
    <property type="term" value="C:nucleus"/>
    <property type="evidence" value="ECO:0007669"/>
    <property type="project" value="TreeGrafter"/>
</dbReference>
<keyword evidence="1" id="KW-0053">Apoptosis</keyword>
<dbReference type="AlphaFoldDB" id="A0AAE0VJ18"/>
<sequence length="385" mass="44071">MGDSEQPQYPRFESCLIRLASYATWTQYECFDRYSLAQAGFFNNADGTTDVIQVKCFCCGKEFNSMKPDDDFLFQHFKRSPNCRYLRQILGTNSINEYQEKIHGTENQVQEQVQETSRNPGQWIASDCLRSPQYQTYSARLSTFVRWPSHMSQTPKQVADAGFYYTGIQDIVRCFACDGGLKNWDPEDDPWIEHARWFPQCPFVECVKGQEFIDLVRRIAEEFDEEEDEDAQSTSDLNYSVMATSDLNREEDCDLLTNDYARIVIECGYSASIVARAITTLRSKGNSVHTASQIIQAIFDMEGRGEIAYNENASSSVLPMNTDRLQCSDQSSAEAEQPQQRKQCAYCGMVEISFIWCNNHCSDRNCAMCKFICPDCSNASRDRDT</sequence>
<dbReference type="SUPFAM" id="SSF57924">
    <property type="entry name" value="Inhibitor of apoptosis (IAP) repeat"/>
    <property type="match status" value="2"/>
</dbReference>
<evidence type="ECO:0000256" key="1">
    <source>
        <dbReference type="ARBA" id="ARBA00022703"/>
    </source>
</evidence>
<organism evidence="2 3">
    <name type="scientific">Potamilus streckersoni</name>
    <dbReference type="NCBI Taxonomy" id="2493646"/>
    <lineage>
        <taxon>Eukaryota</taxon>
        <taxon>Metazoa</taxon>
        <taxon>Spiralia</taxon>
        <taxon>Lophotrochozoa</taxon>
        <taxon>Mollusca</taxon>
        <taxon>Bivalvia</taxon>
        <taxon>Autobranchia</taxon>
        <taxon>Heteroconchia</taxon>
        <taxon>Palaeoheterodonta</taxon>
        <taxon>Unionida</taxon>
        <taxon>Unionoidea</taxon>
        <taxon>Unionidae</taxon>
        <taxon>Ambleminae</taxon>
        <taxon>Lampsilini</taxon>
        <taxon>Potamilus</taxon>
    </lineage>
</organism>
<dbReference type="InterPro" id="IPR050784">
    <property type="entry name" value="IAP"/>
</dbReference>
<dbReference type="Proteomes" id="UP001195483">
    <property type="component" value="Unassembled WGS sequence"/>
</dbReference>
<protein>
    <submittedName>
        <fullName evidence="2">Uncharacterized protein</fullName>
    </submittedName>
</protein>
<evidence type="ECO:0000313" key="2">
    <source>
        <dbReference type="EMBL" id="KAK3579674.1"/>
    </source>
</evidence>
<reference evidence="2" key="1">
    <citation type="journal article" date="2021" name="Genome Biol. Evol.">
        <title>A High-Quality Reference Genome for a Parasitic Bivalve with Doubly Uniparental Inheritance (Bivalvia: Unionida).</title>
        <authorList>
            <person name="Smith C.H."/>
        </authorList>
    </citation>
    <scope>NUCLEOTIDE SEQUENCE</scope>
    <source>
        <strain evidence="2">CHS0354</strain>
    </source>
</reference>
<dbReference type="EMBL" id="JAEAOA010001623">
    <property type="protein sequence ID" value="KAK3579674.1"/>
    <property type="molecule type" value="Genomic_DNA"/>
</dbReference>
<dbReference type="PROSITE" id="PS01282">
    <property type="entry name" value="BIR_REPEAT_1"/>
    <property type="match status" value="1"/>
</dbReference>
<gene>
    <name evidence="2" type="ORF">CHS0354_027129</name>
</gene>
<dbReference type="Pfam" id="PF00653">
    <property type="entry name" value="BIR"/>
    <property type="match status" value="2"/>
</dbReference>
<comment type="caution">
    <text evidence="2">The sequence shown here is derived from an EMBL/GenBank/DDBJ whole genome shotgun (WGS) entry which is preliminary data.</text>
</comment>
<dbReference type="PANTHER" id="PTHR10044">
    <property type="entry name" value="INHIBITOR OF APOPTOSIS"/>
    <property type="match status" value="1"/>
</dbReference>
<evidence type="ECO:0000313" key="3">
    <source>
        <dbReference type="Proteomes" id="UP001195483"/>
    </source>
</evidence>
<dbReference type="FunFam" id="1.10.1170.10:FF:000003">
    <property type="entry name" value="E3 ubiquitin-protein ligase XIAP"/>
    <property type="match status" value="1"/>
</dbReference>
<dbReference type="CDD" id="cd00022">
    <property type="entry name" value="BIR"/>
    <property type="match status" value="1"/>
</dbReference>
<dbReference type="Gene3D" id="1.10.1170.10">
    <property type="entry name" value="Inhibitor Of Apoptosis Protein (2mihbC-IAP-1), Chain A"/>
    <property type="match status" value="2"/>
</dbReference>